<feature type="region of interest" description="Disordered" evidence="1">
    <location>
        <begin position="136"/>
        <end position="181"/>
    </location>
</feature>
<feature type="non-terminal residue" evidence="2">
    <location>
        <position position="199"/>
    </location>
</feature>
<dbReference type="EMBL" id="NCSJ02000076">
    <property type="protein sequence ID" value="RFU31405.1"/>
    <property type="molecule type" value="Genomic_DNA"/>
</dbReference>
<feature type="compositionally biased region" description="Low complexity" evidence="1">
    <location>
        <begin position="136"/>
        <end position="149"/>
    </location>
</feature>
<dbReference type="STRING" id="5539.A0A3E2HDF4"/>
<dbReference type="Pfam" id="PF04032">
    <property type="entry name" value="Rpr2"/>
    <property type="match status" value="1"/>
</dbReference>
<dbReference type="AlphaFoldDB" id="A0A3E2HDF4"/>
<dbReference type="GO" id="GO:0005655">
    <property type="term" value="C:nucleolar ribonuclease P complex"/>
    <property type="evidence" value="ECO:0007669"/>
    <property type="project" value="TreeGrafter"/>
</dbReference>
<dbReference type="OMA" id="LHCDNCQ"/>
<evidence type="ECO:0000313" key="2">
    <source>
        <dbReference type="EMBL" id="RFU31405.1"/>
    </source>
</evidence>
<evidence type="ECO:0000256" key="1">
    <source>
        <dbReference type="SAM" id="MobiDB-lite"/>
    </source>
</evidence>
<keyword evidence="3" id="KW-1185">Reference proteome</keyword>
<dbReference type="PANTHER" id="PTHR14742:SF3">
    <property type="entry name" value="RIBONUCLEASE MRP PROTEIN SUBUNIT SNM1"/>
    <property type="match status" value="1"/>
</dbReference>
<feature type="non-terminal residue" evidence="2">
    <location>
        <position position="1"/>
    </location>
</feature>
<sequence length="199" mass="21387">MASAAVSTHLRYLNEAAHILSQSAPSTSKFLMSRCHTLMFDNSLDQSESHKRKVCGACGNIIDLGLEDRVRVDSRKARSRKGMREQQSSETRAVVYTCGSCGKKTRHSLNAAPTAIRKSPRSSNLAFLPASNPLLQSSSQTSITSTPSPGLSANASSKKRAKTRKQAGLGALLAKHKESEARGASGGFELDLLDLMKKV</sequence>
<evidence type="ECO:0000313" key="3">
    <source>
        <dbReference type="Proteomes" id="UP000258309"/>
    </source>
</evidence>
<dbReference type="OrthoDB" id="438080at2759"/>
<name>A0A3E2HDF4_SCYLI</name>
<dbReference type="Proteomes" id="UP000258309">
    <property type="component" value="Unassembled WGS sequence"/>
</dbReference>
<organism evidence="2 3">
    <name type="scientific">Scytalidium lignicola</name>
    <name type="common">Hyphomycete</name>
    <dbReference type="NCBI Taxonomy" id="5539"/>
    <lineage>
        <taxon>Eukaryota</taxon>
        <taxon>Fungi</taxon>
        <taxon>Dikarya</taxon>
        <taxon>Ascomycota</taxon>
        <taxon>Pezizomycotina</taxon>
        <taxon>Leotiomycetes</taxon>
        <taxon>Leotiomycetes incertae sedis</taxon>
        <taxon>Scytalidium</taxon>
    </lineage>
</organism>
<dbReference type="InterPro" id="IPR007175">
    <property type="entry name" value="Rpr2/Snm1/Rpp21"/>
</dbReference>
<dbReference type="GO" id="GO:0008033">
    <property type="term" value="P:tRNA processing"/>
    <property type="evidence" value="ECO:0007669"/>
    <property type="project" value="TreeGrafter"/>
</dbReference>
<gene>
    <name evidence="2" type="ORF">B7463_g4933</name>
</gene>
<dbReference type="PANTHER" id="PTHR14742">
    <property type="entry name" value="RIBONUCLEASE P SUBUNIT P21"/>
    <property type="match status" value="1"/>
</dbReference>
<reference evidence="2 3" key="1">
    <citation type="submission" date="2018-05" db="EMBL/GenBank/DDBJ databases">
        <title>Draft genome sequence of Scytalidium lignicola DSM 105466, a ubiquitous saprotrophic fungus.</title>
        <authorList>
            <person name="Buettner E."/>
            <person name="Gebauer A.M."/>
            <person name="Hofrichter M."/>
            <person name="Liers C."/>
            <person name="Kellner H."/>
        </authorList>
    </citation>
    <scope>NUCLEOTIDE SEQUENCE [LARGE SCALE GENOMIC DNA]</scope>
    <source>
        <strain evidence="2 3">DSM 105466</strain>
    </source>
</reference>
<comment type="caution">
    <text evidence="2">The sequence shown here is derived from an EMBL/GenBank/DDBJ whole genome shotgun (WGS) entry which is preliminary data.</text>
</comment>
<proteinExistence type="predicted"/>
<protein>
    <submittedName>
        <fullName evidence="2">Uncharacterized protein</fullName>
    </submittedName>
</protein>
<accession>A0A3E2HDF4</accession>
<dbReference type="Gene3D" id="6.20.50.20">
    <property type="match status" value="1"/>
</dbReference>